<feature type="region of interest" description="Disordered" evidence="1">
    <location>
        <begin position="91"/>
        <end position="160"/>
    </location>
</feature>
<dbReference type="AlphaFoldDB" id="A0A813FT76"/>
<evidence type="ECO:0000313" key="2">
    <source>
        <dbReference type="EMBL" id="CAE8617036.1"/>
    </source>
</evidence>
<protein>
    <submittedName>
        <fullName evidence="2">Uncharacterized protein</fullName>
    </submittedName>
</protein>
<comment type="caution">
    <text evidence="2">The sequence shown here is derived from an EMBL/GenBank/DDBJ whole genome shotgun (WGS) entry which is preliminary data.</text>
</comment>
<dbReference type="EMBL" id="CAJNNV010026043">
    <property type="protein sequence ID" value="CAE8617036.1"/>
    <property type="molecule type" value="Genomic_DNA"/>
</dbReference>
<keyword evidence="3" id="KW-1185">Reference proteome</keyword>
<evidence type="ECO:0000256" key="1">
    <source>
        <dbReference type="SAM" id="MobiDB-lite"/>
    </source>
</evidence>
<evidence type="ECO:0000313" key="3">
    <source>
        <dbReference type="Proteomes" id="UP000654075"/>
    </source>
</evidence>
<accession>A0A813FT76</accession>
<dbReference type="OrthoDB" id="407449at2759"/>
<feature type="compositionally biased region" description="Basic and acidic residues" evidence="1">
    <location>
        <begin position="126"/>
        <end position="143"/>
    </location>
</feature>
<sequence length="204" mass="22623">MIACCSERNLLYFAASPCESFERLSGNAKCEFLRARARAVTRRLLFICERCREDVAWLKYFNVSVDLDISRTREADAATIRAAMAPWGGSLGSSMTPSSASTAAAVGREPARPSDSRDFLAMPSGDPDRQAQLDSSHSRRSDESISVAHSSAPAVAQDEEDEQFRASLDTFFHEFHRHIFNPVLLRLAALEIREDLSGVRKDPP</sequence>
<reference evidence="2" key="1">
    <citation type="submission" date="2021-02" db="EMBL/GenBank/DDBJ databases">
        <authorList>
            <person name="Dougan E. K."/>
            <person name="Rhodes N."/>
            <person name="Thang M."/>
            <person name="Chan C."/>
        </authorList>
    </citation>
    <scope>NUCLEOTIDE SEQUENCE</scope>
</reference>
<name>A0A813FT76_POLGL</name>
<feature type="compositionally biased region" description="Basic and acidic residues" evidence="1">
    <location>
        <begin position="109"/>
        <end position="118"/>
    </location>
</feature>
<feature type="compositionally biased region" description="Low complexity" evidence="1">
    <location>
        <begin position="92"/>
        <end position="107"/>
    </location>
</feature>
<organism evidence="2 3">
    <name type="scientific">Polarella glacialis</name>
    <name type="common">Dinoflagellate</name>
    <dbReference type="NCBI Taxonomy" id="89957"/>
    <lineage>
        <taxon>Eukaryota</taxon>
        <taxon>Sar</taxon>
        <taxon>Alveolata</taxon>
        <taxon>Dinophyceae</taxon>
        <taxon>Suessiales</taxon>
        <taxon>Suessiaceae</taxon>
        <taxon>Polarella</taxon>
    </lineage>
</organism>
<dbReference type="Proteomes" id="UP000654075">
    <property type="component" value="Unassembled WGS sequence"/>
</dbReference>
<proteinExistence type="predicted"/>
<gene>
    <name evidence="2" type="ORF">PGLA1383_LOCUS34703</name>
</gene>